<dbReference type="KEGG" id="ceu:A7L45_00990"/>
<dbReference type="Gene3D" id="3.90.1200.10">
    <property type="match status" value="1"/>
</dbReference>
<dbReference type="NCBIfam" id="TIGR02906">
    <property type="entry name" value="spore_CotS"/>
    <property type="match status" value="1"/>
</dbReference>
<dbReference type="Gene3D" id="3.30.200.20">
    <property type="entry name" value="Phosphorylase Kinase, domain 1"/>
    <property type="match status" value="1"/>
</dbReference>
<reference evidence="3" key="1">
    <citation type="journal article" date="2016" name="Front. Microbiol.">
        <title>Complete Genome Sequence of Clostridium estertheticum DSM 8809, a Microbe Identified in Spoiled Vacuum Packed Beef.</title>
        <authorList>
            <person name="Yu Z."/>
            <person name="Gunn L."/>
            <person name="Brennan E."/>
            <person name="Reid R."/>
            <person name="Wall P.G."/>
            <person name="Gaora O.P."/>
            <person name="Hurley D."/>
            <person name="Bolton D."/>
            <person name="Fanning S."/>
        </authorList>
    </citation>
    <scope>NUCLEOTIDE SEQUENCE [LARGE SCALE GENOMIC DNA]</scope>
    <source>
        <strain evidence="3">DSM 8809</strain>
    </source>
</reference>
<evidence type="ECO:0000313" key="3">
    <source>
        <dbReference type="Proteomes" id="UP000182569"/>
    </source>
</evidence>
<keyword evidence="3" id="KW-1185">Reference proteome</keyword>
<protein>
    <submittedName>
        <fullName evidence="2">Spore coat protein</fullName>
    </submittedName>
</protein>
<dbReference type="InterPro" id="IPR047175">
    <property type="entry name" value="CotS-like"/>
</dbReference>
<organism evidence="2 3">
    <name type="scientific">Clostridium estertheticum subsp. estertheticum</name>
    <dbReference type="NCBI Taxonomy" id="1552"/>
    <lineage>
        <taxon>Bacteria</taxon>
        <taxon>Bacillati</taxon>
        <taxon>Bacillota</taxon>
        <taxon>Clostridia</taxon>
        <taxon>Eubacteriales</taxon>
        <taxon>Clostridiaceae</taxon>
        <taxon>Clostridium</taxon>
    </lineage>
</organism>
<evidence type="ECO:0000313" key="2">
    <source>
        <dbReference type="EMBL" id="APC38747.1"/>
    </source>
</evidence>
<name>A0A1J0GBT6_9CLOT</name>
<evidence type="ECO:0000259" key="1">
    <source>
        <dbReference type="Pfam" id="PF01636"/>
    </source>
</evidence>
<dbReference type="PANTHER" id="PTHR39179:SF1">
    <property type="entry name" value="SPORE COAT PROTEIN I"/>
    <property type="match status" value="1"/>
</dbReference>
<dbReference type="OrthoDB" id="9771902at2"/>
<dbReference type="RefSeq" id="WP_071611043.1">
    <property type="nucleotide sequence ID" value="NZ_CP015756.1"/>
</dbReference>
<gene>
    <name evidence="2" type="ORF">A7L45_00990</name>
</gene>
<accession>A0A1J0GBT6</accession>
<dbReference type="AlphaFoldDB" id="A0A1J0GBT6"/>
<dbReference type="PANTHER" id="PTHR39179">
    <property type="entry name" value="SPORE COAT PROTEIN I"/>
    <property type="match status" value="1"/>
</dbReference>
<dbReference type="Proteomes" id="UP000182569">
    <property type="component" value="Chromosome"/>
</dbReference>
<dbReference type="GO" id="GO:0042601">
    <property type="term" value="C:endospore-forming forespore"/>
    <property type="evidence" value="ECO:0007669"/>
    <property type="project" value="TreeGrafter"/>
</dbReference>
<dbReference type="STRING" id="1552.A7L45_00990"/>
<proteinExistence type="predicted"/>
<dbReference type="Pfam" id="PF01636">
    <property type="entry name" value="APH"/>
    <property type="match status" value="1"/>
</dbReference>
<dbReference type="InterPro" id="IPR011009">
    <property type="entry name" value="Kinase-like_dom_sf"/>
</dbReference>
<keyword evidence="2" id="KW-0167">Capsid protein</keyword>
<feature type="domain" description="Aminoglycoside phosphotransferase" evidence="1">
    <location>
        <begin position="26"/>
        <end position="247"/>
    </location>
</feature>
<dbReference type="SUPFAM" id="SSF56112">
    <property type="entry name" value="Protein kinase-like (PK-like)"/>
    <property type="match status" value="1"/>
</dbReference>
<keyword evidence="2" id="KW-0946">Virion</keyword>
<sequence length="336" mass="40544">MEIEEVKEIVKDNYSLNIDNIEKIKNVYRIETRDNKYCLKIVNYELGHFLFIIGAIKHLQNNGFQSIPEIIETNDQNEYITLQNKYAYLTLWVDARECDYDNLEEIKLCTSKLAELHKKSLNFKVTPDMKPRIAWLKWIETFKTRGNEILDFKRRISEKKCLTEFDSNYLKIMQGELERCNKAVNNLYRSEYVSKMKEEIKHRGFCHHDYAHHNVLLEKSGGVSVIDFDYCILDTHLHDLSSLLIRRMKNGKWNLENALFIMYEYDETFPIYKSDIEVMAAFMEFPQEYWQIGIQYYWEKKDWGEEFFLKKLEKMNEDKDDKQILIDKFRKIKYGR</sequence>
<dbReference type="EMBL" id="CP015756">
    <property type="protein sequence ID" value="APC38747.1"/>
    <property type="molecule type" value="Genomic_DNA"/>
</dbReference>
<dbReference type="InterPro" id="IPR002575">
    <property type="entry name" value="Aminoglycoside_PTrfase"/>
</dbReference>
<dbReference type="InterPro" id="IPR014255">
    <property type="entry name" value="Spore_coat_CotS"/>
</dbReference>